<keyword evidence="2 5" id="KW-0812">Transmembrane</keyword>
<feature type="transmembrane region" description="Helical" evidence="5">
    <location>
        <begin position="270"/>
        <end position="294"/>
    </location>
</feature>
<protein>
    <submittedName>
        <fullName evidence="7">MFS family permease</fullName>
    </submittedName>
</protein>
<feature type="transmembrane region" description="Helical" evidence="5">
    <location>
        <begin position="12"/>
        <end position="36"/>
    </location>
</feature>
<proteinExistence type="predicted"/>
<evidence type="ECO:0000259" key="6">
    <source>
        <dbReference type="PROSITE" id="PS50850"/>
    </source>
</evidence>
<feature type="transmembrane region" description="Helical" evidence="5">
    <location>
        <begin position="338"/>
        <end position="358"/>
    </location>
</feature>
<dbReference type="InterPro" id="IPR036259">
    <property type="entry name" value="MFS_trans_sf"/>
</dbReference>
<dbReference type="InterPro" id="IPR011701">
    <property type="entry name" value="MFS"/>
</dbReference>
<organism evidence="7 8">
    <name type="scientific">Conyzicola nivalis</name>
    <dbReference type="NCBI Taxonomy" id="1477021"/>
    <lineage>
        <taxon>Bacteria</taxon>
        <taxon>Bacillati</taxon>
        <taxon>Actinomycetota</taxon>
        <taxon>Actinomycetes</taxon>
        <taxon>Micrococcales</taxon>
        <taxon>Microbacteriaceae</taxon>
        <taxon>Conyzicola</taxon>
    </lineage>
</organism>
<evidence type="ECO:0000313" key="7">
    <source>
        <dbReference type="EMBL" id="MET4581987.1"/>
    </source>
</evidence>
<dbReference type="PROSITE" id="PS50850">
    <property type="entry name" value="MFS"/>
    <property type="match status" value="1"/>
</dbReference>
<feature type="transmembrane region" description="Helical" evidence="5">
    <location>
        <begin position="89"/>
        <end position="111"/>
    </location>
</feature>
<feature type="transmembrane region" description="Helical" evidence="5">
    <location>
        <begin position="431"/>
        <end position="450"/>
    </location>
</feature>
<accession>A0ABV2QLQ3</accession>
<evidence type="ECO:0000256" key="2">
    <source>
        <dbReference type="ARBA" id="ARBA00022692"/>
    </source>
</evidence>
<feature type="transmembrane region" description="Helical" evidence="5">
    <location>
        <begin position="407"/>
        <end position="425"/>
    </location>
</feature>
<dbReference type="PRINTS" id="PR01036">
    <property type="entry name" value="TCRTETB"/>
</dbReference>
<feature type="domain" description="Major facilitator superfamily (MFS) profile" evidence="6">
    <location>
        <begin position="23"/>
        <end position="454"/>
    </location>
</feature>
<evidence type="ECO:0000256" key="3">
    <source>
        <dbReference type="ARBA" id="ARBA00022989"/>
    </source>
</evidence>
<dbReference type="PANTHER" id="PTHR23501">
    <property type="entry name" value="MAJOR FACILITATOR SUPERFAMILY"/>
    <property type="match status" value="1"/>
</dbReference>
<gene>
    <name evidence="7" type="ORF">ABIE21_001477</name>
</gene>
<dbReference type="Pfam" id="PF07690">
    <property type="entry name" value="MFS_1"/>
    <property type="match status" value="1"/>
</dbReference>
<dbReference type="PANTHER" id="PTHR23501:SF154">
    <property type="entry name" value="MULTIDRUG-EFFLUX TRANSPORTER RV1634-RELATED"/>
    <property type="match status" value="1"/>
</dbReference>
<comment type="caution">
    <text evidence="7">The sequence shown here is derived from an EMBL/GenBank/DDBJ whole genome shotgun (WGS) entry which is preliminary data.</text>
</comment>
<sequence length="454" mass="46462">MTHETPVRTAAAPGLLSPAYLWTTIGSITLIFLGAFESLAVTTIMPTISRELDGEALYSLAFSGTLAAGVVGMVVAGGWADRRGPSRPLVAAMTVFVVGLVLSGTATDMFVFIGGRLLQGLGSGAIIVALYVVVARIYPAPLHPRIFGAFAAAWVLPSLIGPPVAGVVADTISWHWVFLGVGVLVLIAAAAIVPALRQLRSMPAAPGEPGSRWAVVWAIVVAVAVVSIGLGGESGASWSWVIVAVAFVVVVLAVRPLLPRGTLVARPGLPATVLLRGAVAAAFFSTEVYLPYLLNEVYDLPSAVSGLILTVGALSWASGSALQSRFGARMSHSRTVRIGATIVFVGIVVQLLTALFLLSPFVAAAGWLLAGGGMGLVFPRISTLVLSHSTERDQGFNSAAMTIADSTASATSIAFAGLLLAAFGAVSGGGFVAAFALAAVLGLAAVPIAFRVRD</sequence>
<keyword evidence="3 5" id="KW-1133">Transmembrane helix</keyword>
<feature type="transmembrane region" description="Helical" evidence="5">
    <location>
        <begin position="146"/>
        <end position="168"/>
    </location>
</feature>
<dbReference type="RefSeq" id="WP_354024143.1">
    <property type="nucleotide sequence ID" value="NZ_JBEPSJ010000001.1"/>
</dbReference>
<dbReference type="SUPFAM" id="SSF103473">
    <property type="entry name" value="MFS general substrate transporter"/>
    <property type="match status" value="1"/>
</dbReference>
<evidence type="ECO:0000313" key="8">
    <source>
        <dbReference type="Proteomes" id="UP001549257"/>
    </source>
</evidence>
<evidence type="ECO:0000256" key="4">
    <source>
        <dbReference type="ARBA" id="ARBA00023136"/>
    </source>
</evidence>
<feature type="transmembrane region" description="Helical" evidence="5">
    <location>
        <begin position="174"/>
        <end position="193"/>
    </location>
</feature>
<name>A0ABV2QLQ3_9MICO</name>
<feature type="transmembrane region" description="Helical" evidence="5">
    <location>
        <begin position="56"/>
        <end position="77"/>
    </location>
</feature>
<dbReference type="Gene3D" id="1.20.1250.20">
    <property type="entry name" value="MFS general substrate transporter like domains"/>
    <property type="match status" value="1"/>
</dbReference>
<dbReference type="Proteomes" id="UP001549257">
    <property type="component" value="Unassembled WGS sequence"/>
</dbReference>
<reference evidence="7 8" key="1">
    <citation type="submission" date="2024-06" db="EMBL/GenBank/DDBJ databases">
        <title>Sorghum-associated microbial communities from plants grown in Nebraska, USA.</title>
        <authorList>
            <person name="Schachtman D."/>
        </authorList>
    </citation>
    <scope>NUCLEOTIDE SEQUENCE [LARGE SCALE GENOMIC DNA]</scope>
    <source>
        <strain evidence="7 8">2857</strain>
    </source>
</reference>
<feature type="transmembrane region" description="Helical" evidence="5">
    <location>
        <begin position="300"/>
        <end position="317"/>
    </location>
</feature>
<dbReference type="EMBL" id="JBEPSJ010000001">
    <property type="protein sequence ID" value="MET4581987.1"/>
    <property type="molecule type" value="Genomic_DNA"/>
</dbReference>
<keyword evidence="4 5" id="KW-0472">Membrane</keyword>
<comment type="subcellular location">
    <subcellularLocation>
        <location evidence="1">Cell membrane</location>
        <topology evidence="1">Multi-pass membrane protein</topology>
    </subcellularLocation>
</comment>
<dbReference type="InterPro" id="IPR020846">
    <property type="entry name" value="MFS_dom"/>
</dbReference>
<keyword evidence="8" id="KW-1185">Reference proteome</keyword>
<feature type="transmembrane region" description="Helical" evidence="5">
    <location>
        <begin position="238"/>
        <end position="258"/>
    </location>
</feature>
<evidence type="ECO:0000256" key="1">
    <source>
        <dbReference type="ARBA" id="ARBA00004651"/>
    </source>
</evidence>
<feature type="transmembrane region" description="Helical" evidence="5">
    <location>
        <begin position="214"/>
        <end position="232"/>
    </location>
</feature>
<feature type="transmembrane region" description="Helical" evidence="5">
    <location>
        <begin position="364"/>
        <end position="386"/>
    </location>
</feature>
<feature type="transmembrane region" description="Helical" evidence="5">
    <location>
        <begin position="117"/>
        <end position="134"/>
    </location>
</feature>
<evidence type="ECO:0000256" key="5">
    <source>
        <dbReference type="SAM" id="Phobius"/>
    </source>
</evidence>